<organism evidence="2">
    <name type="scientific">uncultured Frankineae bacterium</name>
    <dbReference type="NCBI Taxonomy" id="437475"/>
    <lineage>
        <taxon>Bacteria</taxon>
        <taxon>Bacillati</taxon>
        <taxon>Actinomycetota</taxon>
        <taxon>Actinomycetes</taxon>
        <taxon>Frankiales</taxon>
        <taxon>environmental samples</taxon>
    </lineage>
</organism>
<dbReference type="EMBL" id="CADCUE010000248">
    <property type="protein sequence ID" value="CAA9355517.1"/>
    <property type="molecule type" value="Genomic_DNA"/>
</dbReference>
<evidence type="ECO:0008006" key="3">
    <source>
        <dbReference type="Google" id="ProtNLM"/>
    </source>
</evidence>
<proteinExistence type="predicted"/>
<evidence type="ECO:0000256" key="1">
    <source>
        <dbReference type="SAM" id="SignalP"/>
    </source>
</evidence>
<sequence length="168" mass="17375">MTRHPDRRALAAPLTALVLALSACSGGGDEAAAPEEVDPKEAYVEQASDVCTSADEEFAALGGTPTTPEEYGPYVQETVGIADRARAGLAELTPPEEDRAELESKVLTPLGTLVDEAKAWSAQVTAAGTDQAALLGLLASRPTSAGIDKEFLREYGLTSCADAVSKLG</sequence>
<reference evidence="2" key="1">
    <citation type="submission" date="2020-02" db="EMBL/GenBank/DDBJ databases">
        <authorList>
            <person name="Meier V. D."/>
        </authorList>
    </citation>
    <scope>NUCLEOTIDE SEQUENCE</scope>
    <source>
        <strain evidence="2">AVDCRST_MAG16</strain>
    </source>
</reference>
<name>A0A6J4MBD6_9ACTN</name>
<dbReference type="AlphaFoldDB" id="A0A6J4MBD6"/>
<feature type="chain" id="PRO_5039414284" description="Lipoprotein" evidence="1">
    <location>
        <begin position="26"/>
        <end position="168"/>
    </location>
</feature>
<accession>A0A6J4MBD6</accession>
<dbReference type="PROSITE" id="PS51257">
    <property type="entry name" value="PROKAR_LIPOPROTEIN"/>
    <property type="match status" value="1"/>
</dbReference>
<keyword evidence="1" id="KW-0732">Signal</keyword>
<evidence type="ECO:0000313" key="2">
    <source>
        <dbReference type="EMBL" id="CAA9355517.1"/>
    </source>
</evidence>
<protein>
    <recommendedName>
        <fullName evidence="3">Lipoprotein</fullName>
    </recommendedName>
</protein>
<feature type="signal peptide" evidence="1">
    <location>
        <begin position="1"/>
        <end position="25"/>
    </location>
</feature>
<gene>
    <name evidence="2" type="ORF">AVDCRST_MAG16-2607</name>
</gene>